<evidence type="ECO:0000313" key="5">
    <source>
        <dbReference type="Proteomes" id="UP000198302"/>
    </source>
</evidence>
<keyword evidence="1" id="KW-0812">Transmembrane</keyword>
<gene>
    <name evidence="3" type="ORF">B0A73_10665</name>
    <name evidence="2" type="ORF">IW18_02345</name>
</gene>
<sequence>MFSQGQLIFALCFFIAFVIVMIFAYRKDLALHRIFYKGNYKVLIVFLLFIAILFVIKFFFKR</sequence>
<keyword evidence="1" id="KW-1133">Transmembrane helix</keyword>
<evidence type="ECO:0000256" key="1">
    <source>
        <dbReference type="SAM" id="Phobius"/>
    </source>
</evidence>
<evidence type="ECO:0000313" key="2">
    <source>
        <dbReference type="EMBL" id="KIO54316.1"/>
    </source>
</evidence>
<comment type="caution">
    <text evidence="2">The sequence shown here is derived from an EMBL/GenBank/DDBJ whole genome shotgun (WGS) entry which is preliminary data.</text>
</comment>
<dbReference type="Proteomes" id="UP000198302">
    <property type="component" value="Unassembled WGS sequence"/>
</dbReference>
<dbReference type="STRING" id="37752.IW18_02345"/>
<dbReference type="Proteomes" id="UP000032061">
    <property type="component" value="Unassembled WGS sequence"/>
</dbReference>
<reference evidence="3 5" key="2">
    <citation type="submission" date="2016-11" db="EMBL/GenBank/DDBJ databases">
        <title>Whole genomes of Flavobacteriaceae.</title>
        <authorList>
            <person name="Stine C."/>
            <person name="Li C."/>
            <person name="Tadesse D."/>
        </authorList>
    </citation>
    <scope>NUCLEOTIDE SEQUENCE [LARGE SCALE GENOMIC DNA]</scope>
    <source>
        <strain evidence="3 5">ATCC 51468</strain>
    </source>
</reference>
<protein>
    <submittedName>
        <fullName evidence="2">Membrane protein</fullName>
    </submittedName>
</protein>
<name>A0A0D0F3V3_9FLAO</name>
<evidence type="ECO:0000313" key="4">
    <source>
        <dbReference type="Proteomes" id="UP000032061"/>
    </source>
</evidence>
<dbReference type="AlphaFoldDB" id="A0A0D0F3V3"/>
<feature type="transmembrane region" description="Helical" evidence="1">
    <location>
        <begin position="7"/>
        <end position="25"/>
    </location>
</feature>
<reference evidence="2 4" key="1">
    <citation type="submission" date="2015-01" db="EMBL/GenBank/DDBJ databases">
        <title>Genome of Flavobacterium hibernum DSM 12611.</title>
        <authorList>
            <person name="Stropko S.J."/>
            <person name="Pipes S.E."/>
            <person name="Newman J.D."/>
        </authorList>
    </citation>
    <scope>NUCLEOTIDE SEQUENCE [LARGE SCALE GENOMIC DNA]</scope>
    <source>
        <strain evidence="2 4">DSM 12611</strain>
    </source>
</reference>
<dbReference type="EMBL" id="MUGX01000011">
    <property type="protein sequence ID" value="OXA88219.1"/>
    <property type="molecule type" value="Genomic_DNA"/>
</dbReference>
<evidence type="ECO:0000313" key="3">
    <source>
        <dbReference type="EMBL" id="OXA88219.1"/>
    </source>
</evidence>
<keyword evidence="1" id="KW-0472">Membrane</keyword>
<dbReference type="EMBL" id="JPRK01000003">
    <property type="protein sequence ID" value="KIO54316.1"/>
    <property type="molecule type" value="Genomic_DNA"/>
</dbReference>
<proteinExistence type="predicted"/>
<organism evidence="2 4">
    <name type="scientific">Flavobacterium hibernum</name>
    <dbReference type="NCBI Taxonomy" id="37752"/>
    <lineage>
        <taxon>Bacteria</taxon>
        <taxon>Pseudomonadati</taxon>
        <taxon>Bacteroidota</taxon>
        <taxon>Flavobacteriia</taxon>
        <taxon>Flavobacteriales</taxon>
        <taxon>Flavobacteriaceae</taxon>
        <taxon>Flavobacterium</taxon>
    </lineage>
</organism>
<dbReference type="RefSeq" id="WP_041515985.1">
    <property type="nucleotide sequence ID" value="NZ_JPRK01000003.1"/>
</dbReference>
<feature type="transmembrane region" description="Helical" evidence="1">
    <location>
        <begin position="40"/>
        <end position="60"/>
    </location>
</feature>
<keyword evidence="5" id="KW-1185">Reference proteome</keyword>
<accession>A0A0D0F3V3</accession>